<dbReference type="EC" id="3.5.1.25" evidence="10"/>
<dbReference type="EMBL" id="CP116423">
    <property type="protein sequence ID" value="WCE70130.1"/>
    <property type="molecule type" value="Genomic_DNA"/>
</dbReference>
<proteinExistence type="inferred from homology"/>
<dbReference type="InterPro" id="IPR006680">
    <property type="entry name" value="Amidohydro-rel"/>
</dbReference>
<evidence type="ECO:0000256" key="1">
    <source>
        <dbReference type="ARBA" id="ARBA00010716"/>
    </source>
</evidence>
<dbReference type="SUPFAM" id="SSF51556">
    <property type="entry name" value="Metallo-dependent hydrolases"/>
    <property type="match status" value="1"/>
</dbReference>
<dbReference type="GO" id="GO:0006046">
    <property type="term" value="P:N-acetylglucosamine catabolic process"/>
    <property type="evidence" value="ECO:0007669"/>
    <property type="project" value="TreeGrafter"/>
</dbReference>
<dbReference type="PIRSF" id="PIRSF038994">
    <property type="entry name" value="NagA"/>
    <property type="match status" value="1"/>
</dbReference>
<comment type="similarity">
    <text evidence="1 5">Belongs to the metallo-dependent hydrolases superfamily. NagA family.</text>
</comment>
<accession>A0AAX3LNH1</accession>
<feature type="binding site" evidence="7">
    <location>
        <begin position="222"/>
        <end position="223"/>
    </location>
    <ligand>
        <name>substrate</name>
    </ligand>
</feature>
<feature type="binding site" evidence="8">
    <location>
        <position position="198"/>
    </location>
    <ligand>
        <name>Zn(2+)</name>
        <dbReference type="ChEBI" id="CHEBI:29105"/>
    </ligand>
</feature>
<dbReference type="PANTHER" id="PTHR11113">
    <property type="entry name" value="N-ACETYLGLUCOSAMINE-6-PHOSPHATE DEACETYLASE"/>
    <property type="match status" value="1"/>
</dbReference>
<evidence type="ECO:0000256" key="2">
    <source>
        <dbReference type="ARBA" id="ARBA00022723"/>
    </source>
</evidence>
<comment type="cofactor">
    <cofactor evidence="8">
        <name>a divalent metal cation</name>
        <dbReference type="ChEBI" id="CHEBI:60240"/>
    </cofactor>
    <text evidence="8">Binds 1 divalent metal cation per subunit.</text>
</comment>
<dbReference type="AlphaFoldDB" id="A0AAX3LNH1"/>
<feature type="active site" description="Proton donor/acceptor" evidence="6">
    <location>
        <position position="276"/>
    </location>
</feature>
<reference evidence="10" key="1">
    <citation type="submission" date="2023-01" db="EMBL/GenBank/DDBJ databases">
        <title>Comparative genomic analysis of cold water coral derived Sulfitobacter faviae: insights into their metabolism and habitat adaptation.</title>
        <authorList>
            <person name="Guo Y."/>
            <person name="Lin S."/>
            <person name="Huang Z."/>
            <person name="Tang K."/>
            <person name="Wang X."/>
        </authorList>
    </citation>
    <scope>NUCLEOTIDE SEQUENCE</scope>
    <source>
        <strain evidence="10">SCSIO W_1865</strain>
    </source>
</reference>
<name>A0AAX3LNH1_9RHOB</name>
<dbReference type="Gene3D" id="2.30.40.10">
    <property type="entry name" value="Urease, subunit C, domain 1"/>
    <property type="match status" value="1"/>
</dbReference>
<dbReference type="Gene3D" id="3.20.20.140">
    <property type="entry name" value="Metal-dependent hydrolases"/>
    <property type="match status" value="1"/>
</dbReference>
<dbReference type="PANTHER" id="PTHR11113:SF14">
    <property type="entry name" value="N-ACETYLGLUCOSAMINE-6-PHOSPHATE DEACETYLASE"/>
    <property type="match status" value="1"/>
</dbReference>
<dbReference type="Pfam" id="PF01979">
    <property type="entry name" value="Amidohydro_1"/>
    <property type="match status" value="1"/>
</dbReference>
<keyword evidence="2 8" id="KW-0479">Metal-binding</keyword>
<feature type="binding site" evidence="8">
    <location>
        <position position="219"/>
    </location>
    <ligand>
        <name>Zn(2+)</name>
        <dbReference type="ChEBI" id="CHEBI:29105"/>
    </ligand>
</feature>
<feature type="binding site" evidence="7">
    <location>
        <position position="254"/>
    </location>
    <ligand>
        <name>substrate</name>
    </ligand>
</feature>
<dbReference type="RefSeq" id="WP_271688426.1">
    <property type="nucleotide sequence ID" value="NZ_CP116423.1"/>
</dbReference>
<sequence length="376" mass="38608">MSEIAKVFTGAQIHDGKRLHPGKVLAQMQDGSRRILTAEEVPQGIVAEPMTGGVLCPGFVDLQVNGGGGVMFNDSPDLATLRHMADAHRSTGVAALLPTLITDTPDKTEAAIDAAVDAIAEGVPGIIGLHLEGPHLALSRKGAHDGALIRPMREADLALILRAAARLPNLMVTVAPENTSTAQIAAMAKAGVVVSLGHSDADYETCMAAFDAGASCVTHLFNAMSQMGNRAPGLVGAALSREGVHAGLIADGIHVHPASMRNALAAKGDGIFLVSDAMATAGSDITGFTLNGREVYRAEGRLTLADGTLAGADLKMGRAVHTLTHAVGEPLEVALARAISGPVALLRDDMGLGRIESATHPLVLFDPESGAARVVG</sequence>
<feature type="domain" description="Amidohydrolase-related" evidence="9">
    <location>
        <begin position="54"/>
        <end position="274"/>
    </location>
</feature>
<evidence type="ECO:0000256" key="6">
    <source>
        <dbReference type="PIRSR" id="PIRSR038994-1"/>
    </source>
</evidence>
<feature type="binding site" evidence="7">
    <location>
        <begin position="309"/>
        <end position="311"/>
    </location>
    <ligand>
        <name>substrate</name>
    </ligand>
</feature>
<keyword evidence="3 5" id="KW-0378">Hydrolase</keyword>
<evidence type="ECO:0000256" key="7">
    <source>
        <dbReference type="PIRSR" id="PIRSR038994-2"/>
    </source>
</evidence>
<feature type="binding site" evidence="8">
    <location>
        <position position="132"/>
    </location>
    <ligand>
        <name>Zn(2+)</name>
        <dbReference type="ChEBI" id="CHEBI:29105"/>
    </ligand>
</feature>
<evidence type="ECO:0000256" key="4">
    <source>
        <dbReference type="ARBA" id="ARBA00023277"/>
    </source>
</evidence>
<dbReference type="NCBIfam" id="TIGR00221">
    <property type="entry name" value="nagA"/>
    <property type="match status" value="1"/>
</dbReference>
<organism evidence="10 11">
    <name type="scientific">Sulfitobacter faviae</name>
    <dbReference type="NCBI Taxonomy" id="1775881"/>
    <lineage>
        <taxon>Bacteria</taxon>
        <taxon>Pseudomonadati</taxon>
        <taxon>Pseudomonadota</taxon>
        <taxon>Alphaproteobacteria</taxon>
        <taxon>Rhodobacterales</taxon>
        <taxon>Roseobacteraceae</taxon>
        <taxon>Sulfitobacter</taxon>
    </lineage>
</organism>
<dbReference type="InterPro" id="IPR032466">
    <property type="entry name" value="Metal_Hydrolase"/>
</dbReference>
<dbReference type="InterPro" id="IPR003764">
    <property type="entry name" value="GlcNAc_6-P_deAcase"/>
</dbReference>
<evidence type="ECO:0000256" key="8">
    <source>
        <dbReference type="PIRSR" id="PIRSR038994-3"/>
    </source>
</evidence>
<evidence type="ECO:0000256" key="3">
    <source>
        <dbReference type="ARBA" id="ARBA00022801"/>
    </source>
</evidence>
<dbReference type="Proteomes" id="UP001210770">
    <property type="component" value="Chromosome"/>
</dbReference>
<keyword evidence="4 5" id="KW-0119">Carbohydrate metabolism</keyword>
<protein>
    <submittedName>
        <fullName evidence="10">N-acetylglucosamine-6-phosphate deacetylase</fullName>
        <ecNumber evidence="10">3.5.1.25</ecNumber>
    </submittedName>
</protein>
<evidence type="ECO:0000259" key="9">
    <source>
        <dbReference type="Pfam" id="PF01979"/>
    </source>
</evidence>
<feature type="binding site" evidence="7">
    <location>
        <position position="230"/>
    </location>
    <ligand>
        <name>substrate</name>
    </ligand>
</feature>
<evidence type="ECO:0000313" key="10">
    <source>
        <dbReference type="EMBL" id="WCE70130.1"/>
    </source>
</evidence>
<evidence type="ECO:0000313" key="11">
    <source>
        <dbReference type="Proteomes" id="UP001210770"/>
    </source>
</evidence>
<gene>
    <name evidence="10" type="primary">nagA</name>
    <name evidence="10" type="ORF">PL336_15270</name>
</gene>
<dbReference type="InterPro" id="IPR011059">
    <property type="entry name" value="Metal-dep_hydrolase_composite"/>
</dbReference>
<dbReference type="GO" id="GO:0008448">
    <property type="term" value="F:N-acetylglucosamine-6-phosphate deacetylase activity"/>
    <property type="evidence" value="ECO:0007669"/>
    <property type="project" value="UniProtKB-EC"/>
</dbReference>
<evidence type="ECO:0000256" key="5">
    <source>
        <dbReference type="PIRNR" id="PIRNR038994"/>
    </source>
</evidence>
<feature type="binding site" evidence="7">
    <location>
        <position position="143"/>
    </location>
    <ligand>
        <name>substrate</name>
    </ligand>
</feature>
<dbReference type="GO" id="GO:0046872">
    <property type="term" value="F:metal ion binding"/>
    <property type="evidence" value="ECO:0007669"/>
    <property type="project" value="UniProtKB-KW"/>
</dbReference>